<name>A0ABN2ZJP4_9MICC</name>
<dbReference type="Gene3D" id="1.10.260.40">
    <property type="entry name" value="lambda repressor-like DNA-binding domains"/>
    <property type="match status" value="1"/>
</dbReference>
<accession>A0ABN2ZJP4</accession>
<dbReference type="PROSITE" id="PS50932">
    <property type="entry name" value="HTH_LACI_2"/>
    <property type="match status" value="1"/>
</dbReference>
<dbReference type="CDD" id="cd06307">
    <property type="entry name" value="PBP1_sugar_binding"/>
    <property type="match status" value="1"/>
</dbReference>
<evidence type="ECO:0000256" key="1">
    <source>
        <dbReference type="ARBA" id="ARBA00023015"/>
    </source>
</evidence>
<dbReference type="InterPro" id="IPR025997">
    <property type="entry name" value="SBP_2_dom"/>
</dbReference>
<dbReference type="SUPFAM" id="SSF47413">
    <property type="entry name" value="lambda repressor-like DNA-binding domains"/>
    <property type="match status" value="1"/>
</dbReference>
<dbReference type="RefSeq" id="WP_344367512.1">
    <property type="nucleotide sequence ID" value="NZ_BAAAQB010000041.1"/>
</dbReference>
<dbReference type="InterPro" id="IPR028082">
    <property type="entry name" value="Peripla_BP_I"/>
</dbReference>
<dbReference type="InterPro" id="IPR000843">
    <property type="entry name" value="HTH_LacI"/>
</dbReference>
<gene>
    <name evidence="5" type="ORF">GCM10009825_33100</name>
</gene>
<dbReference type="GO" id="GO:0003677">
    <property type="term" value="F:DNA binding"/>
    <property type="evidence" value="ECO:0007669"/>
    <property type="project" value="UniProtKB-KW"/>
</dbReference>
<keyword evidence="1" id="KW-0805">Transcription regulation</keyword>
<comment type="caution">
    <text evidence="5">The sequence shown here is derived from an EMBL/GenBank/DDBJ whole genome shotgun (WGS) entry which is preliminary data.</text>
</comment>
<keyword evidence="3" id="KW-0804">Transcription</keyword>
<dbReference type="CDD" id="cd01392">
    <property type="entry name" value="HTH_LacI"/>
    <property type="match status" value="1"/>
</dbReference>
<dbReference type="SMART" id="SM00354">
    <property type="entry name" value="HTH_LACI"/>
    <property type="match status" value="1"/>
</dbReference>
<dbReference type="EMBL" id="BAAAQB010000041">
    <property type="protein sequence ID" value="GAA2143124.1"/>
    <property type="molecule type" value="Genomic_DNA"/>
</dbReference>
<proteinExistence type="predicted"/>
<dbReference type="SUPFAM" id="SSF53822">
    <property type="entry name" value="Periplasmic binding protein-like I"/>
    <property type="match status" value="1"/>
</dbReference>
<dbReference type="Pfam" id="PF13407">
    <property type="entry name" value="Peripla_BP_4"/>
    <property type="match status" value="1"/>
</dbReference>
<dbReference type="PROSITE" id="PS00356">
    <property type="entry name" value="HTH_LACI_1"/>
    <property type="match status" value="1"/>
</dbReference>
<reference evidence="5 6" key="1">
    <citation type="journal article" date="2019" name="Int. J. Syst. Evol. Microbiol.">
        <title>The Global Catalogue of Microorganisms (GCM) 10K type strain sequencing project: providing services to taxonomists for standard genome sequencing and annotation.</title>
        <authorList>
            <consortium name="The Broad Institute Genomics Platform"/>
            <consortium name="The Broad Institute Genome Sequencing Center for Infectious Disease"/>
            <person name="Wu L."/>
            <person name="Ma J."/>
        </authorList>
    </citation>
    <scope>NUCLEOTIDE SEQUENCE [LARGE SCALE GENOMIC DNA]</scope>
    <source>
        <strain evidence="5 6">JCM 15921</strain>
    </source>
</reference>
<dbReference type="PANTHER" id="PTHR30146">
    <property type="entry name" value="LACI-RELATED TRANSCRIPTIONAL REPRESSOR"/>
    <property type="match status" value="1"/>
</dbReference>
<dbReference type="InterPro" id="IPR010982">
    <property type="entry name" value="Lambda_DNA-bd_dom_sf"/>
</dbReference>
<feature type="domain" description="HTH lacI-type" evidence="4">
    <location>
        <begin position="5"/>
        <end position="46"/>
    </location>
</feature>
<dbReference type="PANTHER" id="PTHR30146:SF152">
    <property type="entry name" value="TRANSCRIPTIONAL REGULATORY PROTEIN"/>
    <property type="match status" value="1"/>
</dbReference>
<dbReference type="Gene3D" id="3.40.50.2300">
    <property type="match status" value="2"/>
</dbReference>
<keyword evidence="2 5" id="KW-0238">DNA-binding</keyword>
<sequence>MTHPFSVREIARQAGVSDATVDRVLHDRPGVRQSTVGQVRQAIKDLEAQRIQLELTGRRFMVDVVADAPARFTSSVKHALESVLPLMRPAVFRARFHLHEQWSADECVAELDTIAKRGSHGVILKAPDVASITAAVDRLAQVGIPVVTLVTDLPASHRAAYVGMDNRSAGATAAYLIHQWMGTAPGTVAATVSNDFFRGEEEREMGFRAAMRAMDPGRDVLYLPGSDGLDRTTRLLMGDALAAHRDLRAVYSIGGGNAGISEAFDAAGRRPDVFIGHDLVPDNMALLREGKMSAVLHHDLKQDIQRCCRIIMQAHGALADSDAGGEPSKIDIITPFNIPSGF</sequence>
<evidence type="ECO:0000313" key="5">
    <source>
        <dbReference type="EMBL" id="GAA2143124.1"/>
    </source>
</evidence>
<evidence type="ECO:0000256" key="2">
    <source>
        <dbReference type="ARBA" id="ARBA00023125"/>
    </source>
</evidence>
<protein>
    <submittedName>
        <fullName evidence="5">LacI family DNA-binding transcriptional regulator</fullName>
    </submittedName>
</protein>
<evidence type="ECO:0000313" key="6">
    <source>
        <dbReference type="Proteomes" id="UP001500102"/>
    </source>
</evidence>
<dbReference type="Pfam" id="PF00356">
    <property type="entry name" value="LacI"/>
    <property type="match status" value="1"/>
</dbReference>
<keyword evidence="6" id="KW-1185">Reference proteome</keyword>
<dbReference type="Proteomes" id="UP001500102">
    <property type="component" value="Unassembled WGS sequence"/>
</dbReference>
<organism evidence="5 6">
    <name type="scientific">Arthrobacter humicola</name>
    <dbReference type="NCBI Taxonomy" id="409291"/>
    <lineage>
        <taxon>Bacteria</taxon>
        <taxon>Bacillati</taxon>
        <taxon>Actinomycetota</taxon>
        <taxon>Actinomycetes</taxon>
        <taxon>Micrococcales</taxon>
        <taxon>Micrococcaceae</taxon>
        <taxon>Arthrobacter</taxon>
    </lineage>
</organism>
<evidence type="ECO:0000259" key="4">
    <source>
        <dbReference type="PROSITE" id="PS50932"/>
    </source>
</evidence>
<evidence type="ECO:0000256" key="3">
    <source>
        <dbReference type="ARBA" id="ARBA00023163"/>
    </source>
</evidence>